<sequence length="237" mass="27711">MSFYDPFELEDEPEVFAEVVVRMVWRLVVNHGLLIVFVYCCFSLGGVLFRKIYLEGLFSSWKVWHQYYEILSQMNERLEANYDVELWENAEFCRNYIKFFESFRRFRARCDRDHKGVSITGNWRKAIEAEPLQEFFDADYILHDRLVYAVKGAEGIPRENGEEANGEEKEENKEGKEANGEEKEENKEGKEADGEEKEENKEGKEANGEEKEENKEGKEANGEEKEKGGNEANGEEK</sequence>
<keyword evidence="2" id="KW-0812">Transmembrane</keyword>
<reference evidence="3 4" key="1">
    <citation type="submission" date="2024-10" db="EMBL/GenBank/DDBJ databases">
        <authorList>
            <person name="Kim D."/>
        </authorList>
    </citation>
    <scope>NUCLEOTIDE SEQUENCE [LARGE SCALE GENOMIC DNA]</scope>
    <source>
        <strain evidence="3">Taebaek</strain>
    </source>
</reference>
<keyword evidence="2" id="KW-1133">Transmembrane helix</keyword>
<evidence type="ECO:0000256" key="2">
    <source>
        <dbReference type="SAM" id="Phobius"/>
    </source>
</evidence>
<dbReference type="EMBL" id="JBICCN010000254">
    <property type="protein sequence ID" value="KAL3083213.1"/>
    <property type="molecule type" value="Genomic_DNA"/>
</dbReference>
<protein>
    <submittedName>
        <fullName evidence="3">Uncharacterized protein</fullName>
    </submittedName>
</protein>
<keyword evidence="2" id="KW-0472">Membrane</keyword>
<comment type="caution">
    <text evidence="3">The sequence shown here is derived from an EMBL/GenBank/DDBJ whole genome shotgun (WGS) entry which is preliminary data.</text>
</comment>
<feature type="region of interest" description="Disordered" evidence="1">
    <location>
        <begin position="157"/>
        <end position="237"/>
    </location>
</feature>
<gene>
    <name evidence="3" type="ORF">niasHS_011015</name>
</gene>
<evidence type="ECO:0000313" key="3">
    <source>
        <dbReference type="EMBL" id="KAL3083213.1"/>
    </source>
</evidence>
<evidence type="ECO:0000256" key="1">
    <source>
        <dbReference type="SAM" id="MobiDB-lite"/>
    </source>
</evidence>
<organism evidence="3 4">
    <name type="scientific">Heterodera schachtii</name>
    <name type="common">Sugarbeet cyst nematode worm</name>
    <name type="synonym">Tylenchus schachtii</name>
    <dbReference type="NCBI Taxonomy" id="97005"/>
    <lineage>
        <taxon>Eukaryota</taxon>
        <taxon>Metazoa</taxon>
        <taxon>Ecdysozoa</taxon>
        <taxon>Nematoda</taxon>
        <taxon>Chromadorea</taxon>
        <taxon>Rhabditida</taxon>
        <taxon>Tylenchina</taxon>
        <taxon>Tylenchomorpha</taxon>
        <taxon>Tylenchoidea</taxon>
        <taxon>Heteroderidae</taxon>
        <taxon>Heteroderinae</taxon>
        <taxon>Heterodera</taxon>
    </lineage>
</organism>
<accession>A0ABD2J3N9</accession>
<dbReference type="Proteomes" id="UP001620645">
    <property type="component" value="Unassembled WGS sequence"/>
</dbReference>
<evidence type="ECO:0000313" key="4">
    <source>
        <dbReference type="Proteomes" id="UP001620645"/>
    </source>
</evidence>
<proteinExistence type="predicted"/>
<keyword evidence="4" id="KW-1185">Reference proteome</keyword>
<name>A0ABD2J3N9_HETSC</name>
<feature type="transmembrane region" description="Helical" evidence="2">
    <location>
        <begin position="28"/>
        <end position="49"/>
    </location>
</feature>
<dbReference type="AlphaFoldDB" id="A0ABD2J3N9"/>